<feature type="domain" description="Beta-hexosaminidase bacterial type N-terminal" evidence="9">
    <location>
        <begin position="70"/>
        <end position="150"/>
    </location>
</feature>
<feature type="signal peptide" evidence="7">
    <location>
        <begin position="1"/>
        <end position="18"/>
    </location>
</feature>
<dbReference type="GeneID" id="34611506"/>
<dbReference type="EMBL" id="KV878348">
    <property type="protein sequence ID" value="OJJ44225.1"/>
    <property type="molecule type" value="Genomic_DNA"/>
</dbReference>
<reference evidence="11" key="1">
    <citation type="journal article" date="2017" name="Genome Biol.">
        <title>Comparative genomics reveals high biological diversity and specific adaptations in the industrially and medically important fungal genus Aspergillus.</title>
        <authorList>
            <person name="de Vries R.P."/>
            <person name="Riley R."/>
            <person name="Wiebenga A."/>
            <person name="Aguilar-Osorio G."/>
            <person name="Amillis S."/>
            <person name="Uchima C.A."/>
            <person name="Anderluh G."/>
            <person name="Asadollahi M."/>
            <person name="Askin M."/>
            <person name="Barry K."/>
            <person name="Battaglia E."/>
            <person name="Bayram O."/>
            <person name="Benocci T."/>
            <person name="Braus-Stromeyer S.A."/>
            <person name="Caldana C."/>
            <person name="Canovas D."/>
            <person name="Cerqueira G.C."/>
            <person name="Chen F."/>
            <person name="Chen W."/>
            <person name="Choi C."/>
            <person name="Clum A."/>
            <person name="Dos Santos R.A."/>
            <person name="Damasio A.R."/>
            <person name="Diallinas G."/>
            <person name="Emri T."/>
            <person name="Fekete E."/>
            <person name="Flipphi M."/>
            <person name="Freyberg S."/>
            <person name="Gallo A."/>
            <person name="Gournas C."/>
            <person name="Habgood R."/>
            <person name="Hainaut M."/>
            <person name="Harispe M.L."/>
            <person name="Henrissat B."/>
            <person name="Hilden K.S."/>
            <person name="Hope R."/>
            <person name="Hossain A."/>
            <person name="Karabika E."/>
            <person name="Karaffa L."/>
            <person name="Karanyi Z."/>
            <person name="Krasevec N."/>
            <person name="Kuo A."/>
            <person name="Kusch H."/>
            <person name="LaButti K."/>
            <person name="Lagendijk E.L."/>
            <person name="Lapidus A."/>
            <person name="Levasseur A."/>
            <person name="Lindquist E."/>
            <person name="Lipzen A."/>
            <person name="Logrieco A.F."/>
            <person name="MacCabe A."/>
            <person name="Maekelae M.R."/>
            <person name="Malavazi I."/>
            <person name="Melin P."/>
            <person name="Meyer V."/>
            <person name="Mielnichuk N."/>
            <person name="Miskei M."/>
            <person name="Molnar A.P."/>
            <person name="Mule G."/>
            <person name="Ngan C.Y."/>
            <person name="Orejas M."/>
            <person name="Orosz E."/>
            <person name="Ouedraogo J.P."/>
            <person name="Overkamp K.M."/>
            <person name="Park H.-S."/>
            <person name="Perrone G."/>
            <person name="Piumi F."/>
            <person name="Punt P.J."/>
            <person name="Ram A.F."/>
            <person name="Ramon A."/>
            <person name="Rauscher S."/>
            <person name="Record E."/>
            <person name="Riano-Pachon D.M."/>
            <person name="Robert V."/>
            <person name="Roehrig J."/>
            <person name="Ruller R."/>
            <person name="Salamov A."/>
            <person name="Salih N.S."/>
            <person name="Samson R.A."/>
            <person name="Sandor E."/>
            <person name="Sanguinetti M."/>
            <person name="Schuetze T."/>
            <person name="Sepcic K."/>
            <person name="Shelest E."/>
            <person name="Sherlock G."/>
            <person name="Sophianopoulou V."/>
            <person name="Squina F.M."/>
            <person name="Sun H."/>
            <person name="Susca A."/>
            <person name="Todd R.B."/>
            <person name="Tsang A."/>
            <person name="Unkles S.E."/>
            <person name="van de Wiele N."/>
            <person name="van Rossen-Uffink D."/>
            <person name="Oliveira J.V."/>
            <person name="Vesth T.C."/>
            <person name="Visser J."/>
            <person name="Yu J.-H."/>
            <person name="Zhou M."/>
            <person name="Andersen M.R."/>
            <person name="Archer D.B."/>
            <person name="Baker S.E."/>
            <person name="Benoit I."/>
            <person name="Brakhage A.A."/>
            <person name="Braus G.H."/>
            <person name="Fischer R."/>
            <person name="Frisvad J.C."/>
            <person name="Goldman G.H."/>
            <person name="Houbraken J."/>
            <person name="Oakley B."/>
            <person name="Pocsi I."/>
            <person name="Scazzocchio C."/>
            <person name="Seiboth B."/>
            <person name="vanKuyk P.A."/>
            <person name="Wortman J."/>
            <person name="Dyer P.S."/>
            <person name="Grigoriev I.V."/>
        </authorList>
    </citation>
    <scope>NUCLEOTIDE SEQUENCE [LARGE SCALE GENOMIC DNA]</scope>
    <source>
        <strain evidence="11">CBS 506.65</strain>
    </source>
</reference>
<dbReference type="SUPFAM" id="SSF55545">
    <property type="entry name" value="beta-N-acetylhexosaminidase-like domain"/>
    <property type="match status" value="1"/>
</dbReference>
<gene>
    <name evidence="10" type="ORF">ASPZODRAFT_144799</name>
</gene>
<evidence type="ECO:0000256" key="4">
    <source>
        <dbReference type="ARBA" id="ARBA00022801"/>
    </source>
</evidence>
<dbReference type="Gene3D" id="3.30.379.10">
    <property type="entry name" value="Chitobiase/beta-hexosaminidase domain 2-like"/>
    <property type="match status" value="1"/>
</dbReference>
<evidence type="ECO:0000313" key="10">
    <source>
        <dbReference type="EMBL" id="OJJ44225.1"/>
    </source>
</evidence>
<dbReference type="Pfam" id="PF02838">
    <property type="entry name" value="Glyco_hydro_20b"/>
    <property type="match status" value="1"/>
</dbReference>
<dbReference type="EC" id="3.2.1.52" evidence="3"/>
<evidence type="ECO:0000256" key="6">
    <source>
        <dbReference type="PIRSR" id="PIRSR625705-1"/>
    </source>
</evidence>
<dbReference type="GO" id="GO:0005975">
    <property type="term" value="P:carbohydrate metabolic process"/>
    <property type="evidence" value="ECO:0007669"/>
    <property type="project" value="InterPro"/>
</dbReference>
<dbReference type="STRING" id="1073090.A0A1L9SAK5"/>
<evidence type="ECO:0000256" key="3">
    <source>
        <dbReference type="ARBA" id="ARBA00012663"/>
    </source>
</evidence>
<evidence type="ECO:0000259" key="8">
    <source>
        <dbReference type="Pfam" id="PF00728"/>
    </source>
</evidence>
<proteinExistence type="inferred from homology"/>
<evidence type="ECO:0000259" key="9">
    <source>
        <dbReference type="Pfam" id="PF02838"/>
    </source>
</evidence>
<evidence type="ECO:0000256" key="5">
    <source>
        <dbReference type="ARBA" id="ARBA00023295"/>
    </source>
</evidence>
<feature type="active site" description="Proton donor" evidence="6">
    <location>
        <position position="328"/>
    </location>
</feature>
<dbReference type="PRINTS" id="PR00738">
    <property type="entry name" value="GLHYDRLASE20"/>
</dbReference>
<keyword evidence="11" id="KW-1185">Reference proteome</keyword>
<dbReference type="InterPro" id="IPR052764">
    <property type="entry name" value="GH20_Enzymes"/>
</dbReference>
<dbReference type="InterPro" id="IPR015882">
    <property type="entry name" value="HEX_bac_N"/>
</dbReference>
<name>A0A1L9SAK5_9EURO</name>
<accession>A0A1L9SAK5</accession>
<keyword evidence="7" id="KW-0732">Signal</keyword>
<dbReference type="InterPro" id="IPR013320">
    <property type="entry name" value="ConA-like_dom_sf"/>
</dbReference>
<dbReference type="OrthoDB" id="428480at2759"/>
<evidence type="ECO:0000313" key="11">
    <source>
        <dbReference type="Proteomes" id="UP000184188"/>
    </source>
</evidence>
<dbReference type="InterPro" id="IPR015883">
    <property type="entry name" value="Glyco_hydro_20_cat"/>
</dbReference>
<sequence length="705" mass="77567">MRLYIFGLVLLGLDLVSARLVGVPTIPFEETGGEYPLSQLKEIIVDTRYAHDVDADGETLIPPTLDQFSRTFQGDLFSSLGVDLPLGYNIMPSADSIFITVRNSTGFHDAAGRWTSEGYELEINDDGIIIYGASPLGAWWGTRSLIQMAVLGDTTLPVGSGVDAPGWGTRGVMLDVGRHYYPPGFIVEMCSYLSFFKQNLFHLHLSDNIDNNVDLYTREESLSLYAAFRPWSDNPAVAGLNRRPNESYTLSEFDDMQRQCASRGVTILPEIESPGHALVIVQWKPELGLADLSMLNISYPETIPTVKTIWETFLPWFHSKTVHIGADEYESGLVDDYTMLVNEMNDYIRTESGKNMRIWGTFTPEEGANVSTEVSIQHWEFFEDNPYWDYIMNGYEVLNSDDAFYIVDGWSGSYPQILNKTRVFYGAPDGGPYAPNIFDTSNATNNPPRDNPFVLGHVAATWNDYGPNSSAVLNAYYGWRDVLPALGDKQWGGNLLEDEYDSIFETLHAVIPGQNLDRWIASESKDTILSYQFSSGKTDVVKDESGNGYDGLLHGCTVTNSVLNLADGCYVETPLGSKGRNYTLSFSVKPTSTTPGTLFSGPDSALLNGNGTISNVTLVTGGNPYSLNYSLPLNTWTDVQLIGRGNQTFLGVSSPSNGTVSTMEFLARLGDDGTLLVWTSIGIEAPLARIGEGFTGLMKDIVLSG</sequence>
<dbReference type="AlphaFoldDB" id="A0A1L9SAK5"/>
<dbReference type="SUPFAM" id="SSF49899">
    <property type="entry name" value="Concanavalin A-like lectins/glucanases"/>
    <property type="match status" value="1"/>
</dbReference>
<keyword evidence="4" id="KW-0378">Hydrolase</keyword>
<dbReference type="Proteomes" id="UP000184188">
    <property type="component" value="Unassembled WGS sequence"/>
</dbReference>
<feature type="domain" description="Glycoside hydrolase family 20 catalytic" evidence="8">
    <location>
        <begin position="170"/>
        <end position="468"/>
    </location>
</feature>
<keyword evidence="5" id="KW-0326">Glycosidase</keyword>
<dbReference type="VEuPathDB" id="FungiDB:ASPZODRAFT_144799"/>
<evidence type="ECO:0000256" key="7">
    <source>
        <dbReference type="SAM" id="SignalP"/>
    </source>
</evidence>
<dbReference type="InterPro" id="IPR029018">
    <property type="entry name" value="Hex-like_dom2"/>
</dbReference>
<dbReference type="InterPro" id="IPR025705">
    <property type="entry name" value="Beta_hexosaminidase_sua/sub"/>
</dbReference>
<dbReference type="RefSeq" id="XP_022578735.1">
    <property type="nucleotide sequence ID" value="XM_022725041.1"/>
</dbReference>
<evidence type="ECO:0000256" key="1">
    <source>
        <dbReference type="ARBA" id="ARBA00001231"/>
    </source>
</evidence>
<dbReference type="Gene3D" id="3.20.20.80">
    <property type="entry name" value="Glycosidases"/>
    <property type="match status" value="1"/>
</dbReference>
<comment type="catalytic activity">
    <reaction evidence="1">
        <text>Hydrolysis of terminal non-reducing N-acetyl-D-hexosamine residues in N-acetyl-beta-D-hexosaminides.</text>
        <dbReference type="EC" id="3.2.1.52"/>
    </reaction>
</comment>
<dbReference type="Pfam" id="PF00728">
    <property type="entry name" value="Glyco_hydro_20"/>
    <property type="match status" value="1"/>
</dbReference>
<dbReference type="CDD" id="cd06564">
    <property type="entry name" value="GH20_DspB_LnbB-like"/>
    <property type="match status" value="1"/>
</dbReference>
<dbReference type="GO" id="GO:0004563">
    <property type="term" value="F:beta-N-acetylhexosaminidase activity"/>
    <property type="evidence" value="ECO:0007669"/>
    <property type="project" value="UniProtKB-EC"/>
</dbReference>
<comment type="similarity">
    <text evidence="2">Belongs to the glycosyl hydrolase 20 family.</text>
</comment>
<dbReference type="Gene3D" id="2.60.120.200">
    <property type="match status" value="1"/>
</dbReference>
<feature type="chain" id="PRO_5009887530" description="beta-N-acetylhexosaminidase" evidence="7">
    <location>
        <begin position="19"/>
        <end position="705"/>
    </location>
</feature>
<protein>
    <recommendedName>
        <fullName evidence="3">beta-N-acetylhexosaminidase</fullName>
        <ecNumber evidence="3">3.2.1.52</ecNumber>
    </recommendedName>
</protein>
<dbReference type="PANTHER" id="PTHR43678">
    <property type="entry name" value="PUTATIVE (AFU_ORTHOLOGUE AFUA_2G00640)-RELATED"/>
    <property type="match status" value="1"/>
</dbReference>
<dbReference type="SUPFAM" id="SSF51445">
    <property type="entry name" value="(Trans)glycosidases"/>
    <property type="match status" value="1"/>
</dbReference>
<dbReference type="InterPro" id="IPR017853">
    <property type="entry name" value="GH"/>
</dbReference>
<organism evidence="10 11">
    <name type="scientific">Penicilliopsis zonata CBS 506.65</name>
    <dbReference type="NCBI Taxonomy" id="1073090"/>
    <lineage>
        <taxon>Eukaryota</taxon>
        <taxon>Fungi</taxon>
        <taxon>Dikarya</taxon>
        <taxon>Ascomycota</taxon>
        <taxon>Pezizomycotina</taxon>
        <taxon>Eurotiomycetes</taxon>
        <taxon>Eurotiomycetidae</taxon>
        <taxon>Eurotiales</taxon>
        <taxon>Aspergillaceae</taxon>
        <taxon>Penicilliopsis</taxon>
    </lineage>
</organism>
<evidence type="ECO:0000256" key="2">
    <source>
        <dbReference type="ARBA" id="ARBA00006285"/>
    </source>
</evidence>
<dbReference type="PANTHER" id="PTHR43678:SF1">
    <property type="entry name" value="BETA-N-ACETYLHEXOSAMINIDASE"/>
    <property type="match status" value="1"/>
</dbReference>